<proteinExistence type="inferred from homology"/>
<name>A0A179SVN1_9BACI</name>
<dbReference type="PANTHER" id="PTHR43630">
    <property type="entry name" value="POLY-BETA-1,6-N-ACETYL-D-GLUCOSAMINE SYNTHASE"/>
    <property type="match status" value="1"/>
</dbReference>
<dbReference type="EMBL" id="LWSG01000018">
    <property type="protein sequence ID" value="OAS85797.1"/>
    <property type="molecule type" value="Genomic_DNA"/>
</dbReference>
<keyword evidence="4" id="KW-0812">Transmembrane</keyword>
<dbReference type="Proteomes" id="UP000078534">
    <property type="component" value="Unassembled WGS sequence"/>
</dbReference>
<feature type="transmembrane region" description="Helical" evidence="4">
    <location>
        <begin position="349"/>
        <end position="366"/>
    </location>
</feature>
<gene>
    <name evidence="6" type="ORF">A6K24_23385</name>
</gene>
<dbReference type="STRING" id="152268.A6K24_23385"/>
<evidence type="ECO:0000313" key="6">
    <source>
        <dbReference type="EMBL" id="OAS85797.1"/>
    </source>
</evidence>
<feature type="transmembrane region" description="Helical" evidence="4">
    <location>
        <begin position="319"/>
        <end position="337"/>
    </location>
</feature>
<feature type="transmembrane region" description="Helical" evidence="4">
    <location>
        <begin position="295"/>
        <end position="313"/>
    </location>
</feature>
<reference evidence="7" key="1">
    <citation type="submission" date="2016-04" db="EMBL/GenBank/DDBJ databases">
        <authorList>
            <person name="Lyu Z."/>
            <person name="Lyu W."/>
        </authorList>
    </citation>
    <scope>NUCLEOTIDE SEQUENCE [LARGE SCALE GENOMIC DNA]</scope>
    <source>
        <strain evidence="7">C44</strain>
    </source>
</reference>
<evidence type="ECO:0000256" key="2">
    <source>
        <dbReference type="ARBA" id="ARBA00022676"/>
    </source>
</evidence>
<dbReference type="AlphaFoldDB" id="A0A179SVN1"/>
<evidence type="ECO:0000313" key="7">
    <source>
        <dbReference type="Proteomes" id="UP000078534"/>
    </source>
</evidence>
<dbReference type="InterPro" id="IPR029044">
    <property type="entry name" value="Nucleotide-diphossugar_trans"/>
</dbReference>
<keyword evidence="4" id="KW-0472">Membrane</keyword>
<protein>
    <recommendedName>
        <fullName evidence="5">Glycosyltransferase 2-like domain-containing protein</fullName>
    </recommendedName>
</protein>
<dbReference type="SUPFAM" id="SSF53448">
    <property type="entry name" value="Nucleotide-diphospho-sugar transferases"/>
    <property type="match status" value="1"/>
</dbReference>
<keyword evidence="3" id="KW-0808">Transferase</keyword>
<dbReference type="GO" id="GO:0016757">
    <property type="term" value="F:glycosyltransferase activity"/>
    <property type="evidence" value="ECO:0007669"/>
    <property type="project" value="UniProtKB-KW"/>
</dbReference>
<feature type="domain" description="Glycosyltransferase 2-like" evidence="5">
    <location>
        <begin position="50"/>
        <end position="184"/>
    </location>
</feature>
<dbReference type="Gene3D" id="3.90.550.10">
    <property type="entry name" value="Spore Coat Polysaccharide Biosynthesis Protein SpsA, Chain A"/>
    <property type="match status" value="1"/>
</dbReference>
<keyword evidence="2" id="KW-0328">Glycosyltransferase</keyword>
<evidence type="ECO:0000256" key="1">
    <source>
        <dbReference type="ARBA" id="ARBA00006739"/>
    </source>
</evidence>
<keyword evidence="7" id="KW-1185">Reference proteome</keyword>
<feature type="transmembrane region" description="Helical" evidence="4">
    <location>
        <begin position="6"/>
        <end position="29"/>
    </location>
</feature>
<dbReference type="CDD" id="cd06439">
    <property type="entry name" value="CESA_like_1"/>
    <property type="match status" value="1"/>
</dbReference>
<evidence type="ECO:0000259" key="5">
    <source>
        <dbReference type="Pfam" id="PF00535"/>
    </source>
</evidence>
<dbReference type="InterPro" id="IPR001173">
    <property type="entry name" value="Glyco_trans_2-like"/>
</dbReference>
<keyword evidence="4" id="KW-1133">Transmembrane helix</keyword>
<sequence length="379" mass="43849">MVLIQVLLWFFIFLIIYIYFGYPTLLWMVSKIKQAKTITDDEYQPKVTMFIAAYNEEKVIKNKLLNTIDLSYPKDKLQVIVVSDDSSDRTNEFVNEIAEDYPFIKLNIVYGRKGKTEALNKSVHLANGDILVFSDANSMYKEDAIHHLVKYYVDESIGGVCGELKLINPTNSAIGESEGVYWKYERLLKTLESRTGTSVVGNGSIYSIRKSLFKPMNPNVGDDMQNPLIIIGQGKRYIYDRDAVTVEETSPSNVEEFGRKVRIVTRSFTGVLSYKRLFNPFTRFELFFKYLSHKLLRYLVPYYMIIVFILNITLITQPFYMVLFGLQVLFYLLAYVGKFIKSFVTYIPYYFCIVNLAALIGTYRALTGKRQAVWKPTSR</sequence>
<dbReference type="OrthoDB" id="9766299at2"/>
<accession>A0A179SVN1</accession>
<dbReference type="RefSeq" id="WP_066333190.1">
    <property type="nucleotide sequence ID" value="NZ_LWSG01000018.1"/>
</dbReference>
<comment type="caution">
    <text evidence="6">The sequence shown here is derived from an EMBL/GenBank/DDBJ whole genome shotgun (WGS) entry which is preliminary data.</text>
</comment>
<dbReference type="Pfam" id="PF00535">
    <property type="entry name" value="Glycos_transf_2"/>
    <property type="match status" value="1"/>
</dbReference>
<organism evidence="6 7">
    <name type="scientific">Metabacillus litoralis</name>
    <dbReference type="NCBI Taxonomy" id="152268"/>
    <lineage>
        <taxon>Bacteria</taxon>
        <taxon>Bacillati</taxon>
        <taxon>Bacillota</taxon>
        <taxon>Bacilli</taxon>
        <taxon>Bacillales</taxon>
        <taxon>Bacillaceae</taxon>
        <taxon>Metabacillus</taxon>
    </lineage>
</organism>
<evidence type="ECO:0000256" key="3">
    <source>
        <dbReference type="ARBA" id="ARBA00022679"/>
    </source>
</evidence>
<comment type="similarity">
    <text evidence="1">Belongs to the glycosyltransferase 2 family.</text>
</comment>
<dbReference type="PANTHER" id="PTHR43630:SF1">
    <property type="entry name" value="POLY-BETA-1,6-N-ACETYL-D-GLUCOSAMINE SYNTHASE"/>
    <property type="match status" value="1"/>
</dbReference>
<evidence type="ECO:0000256" key="4">
    <source>
        <dbReference type="SAM" id="Phobius"/>
    </source>
</evidence>